<comment type="caution">
    <text evidence="1">The sequence shown here is derived from an EMBL/GenBank/DDBJ whole genome shotgun (WGS) entry which is preliminary data.</text>
</comment>
<keyword evidence="2" id="KW-1185">Reference proteome</keyword>
<reference evidence="1 2" key="1">
    <citation type="submission" date="2023-07" db="EMBL/GenBank/DDBJ databases">
        <title>Genomic Encyclopedia of Type Strains, Phase IV (KMG-IV): sequencing the most valuable type-strain genomes for metagenomic binning, comparative biology and taxonomic classification.</title>
        <authorList>
            <person name="Goeker M."/>
        </authorList>
    </citation>
    <scope>NUCLEOTIDE SEQUENCE [LARGE SCALE GENOMIC DNA]</scope>
    <source>
        <strain evidence="1 2">DSM 16460</strain>
    </source>
</reference>
<gene>
    <name evidence="1" type="ORF">J2S77_002785</name>
</gene>
<dbReference type="RefSeq" id="WP_306978269.1">
    <property type="nucleotide sequence ID" value="NZ_JAUSTQ010000018.1"/>
</dbReference>
<evidence type="ECO:0008006" key="3">
    <source>
        <dbReference type="Google" id="ProtNLM"/>
    </source>
</evidence>
<dbReference type="EMBL" id="JAUSTQ010000018">
    <property type="protein sequence ID" value="MDQ0160778.1"/>
    <property type="molecule type" value="Genomic_DNA"/>
</dbReference>
<accession>A0ABT9VIH9</accession>
<sequence>MNKKVLMYLLAASIGLNIYFLLDGEEPEKEKINQDIIENANSLAMVTEDGLNRILEEENYSMISVMNSAAVWWPDVRHNDHTNQRLMDLVEENKKSQQRLLSSNLDDPSTEQIEEFHSLMERQADIPWDEERNNVENWIAELEEINIRLGELQD</sequence>
<evidence type="ECO:0000313" key="1">
    <source>
        <dbReference type="EMBL" id="MDQ0160778.1"/>
    </source>
</evidence>
<dbReference type="Proteomes" id="UP001224359">
    <property type="component" value="Unassembled WGS sequence"/>
</dbReference>
<protein>
    <recommendedName>
        <fullName evidence="3">DUF4375 domain-containing protein</fullName>
    </recommendedName>
</protein>
<proteinExistence type="predicted"/>
<organism evidence="1 2">
    <name type="scientific">Alkalibacillus salilacus</name>
    <dbReference type="NCBI Taxonomy" id="284582"/>
    <lineage>
        <taxon>Bacteria</taxon>
        <taxon>Bacillati</taxon>
        <taxon>Bacillota</taxon>
        <taxon>Bacilli</taxon>
        <taxon>Bacillales</taxon>
        <taxon>Bacillaceae</taxon>
        <taxon>Alkalibacillus</taxon>
    </lineage>
</organism>
<name>A0ABT9VIH9_9BACI</name>
<evidence type="ECO:0000313" key="2">
    <source>
        <dbReference type="Proteomes" id="UP001224359"/>
    </source>
</evidence>